<dbReference type="Proteomes" id="UP000590740">
    <property type="component" value="Unassembled WGS sequence"/>
</dbReference>
<proteinExistence type="predicted"/>
<evidence type="ECO:0000313" key="2">
    <source>
        <dbReference type="EMBL" id="MBB5032847.1"/>
    </source>
</evidence>
<dbReference type="Gene3D" id="2.120.10.10">
    <property type="match status" value="1"/>
</dbReference>
<comment type="caution">
    <text evidence="2">The sequence shown here is derived from an EMBL/GenBank/DDBJ whole genome shotgun (WGS) entry which is preliminary data.</text>
</comment>
<keyword evidence="3" id="KW-1185">Reference proteome</keyword>
<dbReference type="EMBL" id="JACHIG010000004">
    <property type="protein sequence ID" value="MBB5032847.1"/>
    <property type="molecule type" value="Genomic_DNA"/>
</dbReference>
<sequence length="404" mass="45394">MNRRRFIQQSTAGMLAVNLAAGQSAAPLIASLEKITLKRGLDGSGPSWFHPRPCVVPGKDGPVIVMMMQEIRGSDYFMPVHWMESRDLGRTWSDPQPVPPLGRVPKNDGRGDEGVCDVVPQYHAKSGTVLAMGHNVFYRGPKFDRNQPSRWPVYAVYKDGRWSERKRLVWDDPRGSNIYTNNCGQREVLEDGSIAFVMSFGAQQNGRSAAGVRCSFDGETLAIQKVGREIKHSAGRGLLEPSLVRYRGKFYVTLRAEDNRGYVAASDDGLNFEEKQPWCWDDGSPLEMSTTQQHWLPHSEALHLVYTRKDASNVNVMRWRAPLFMAQVDMKTLRLIRETERVVLPLEGDGVKAPDEVPLMGNFQTTNISPDESWVTDGGMLPKHGFKGDLLLGRIRWSRPNTLV</sequence>
<reference evidence="2 3" key="1">
    <citation type="submission" date="2020-08" db="EMBL/GenBank/DDBJ databases">
        <title>Genomic Encyclopedia of Type Strains, Phase IV (KMG-IV): sequencing the most valuable type-strain genomes for metagenomic binning, comparative biology and taxonomic classification.</title>
        <authorList>
            <person name="Goeker M."/>
        </authorList>
    </citation>
    <scope>NUCLEOTIDE SEQUENCE [LARGE SCALE GENOMIC DNA]</scope>
    <source>
        <strain evidence="2 3">DSM 12252</strain>
    </source>
</reference>
<feature type="region of interest" description="Disordered" evidence="1">
    <location>
        <begin position="91"/>
        <end position="110"/>
    </location>
</feature>
<gene>
    <name evidence="2" type="ORF">HNQ65_002429</name>
</gene>
<dbReference type="InterPro" id="IPR036278">
    <property type="entry name" value="Sialidase_sf"/>
</dbReference>
<name>A0A7W7YBB1_9BACT</name>
<dbReference type="AlphaFoldDB" id="A0A7W7YBB1"/>
<accession>A0A7W7YBB1</accession>
<dbReference type="RefSeq" id="WP_184339757.1">
    <property type="nucleotide sequence ID" value="NZ_JACHIG010000004.1"/>
</dbReference>
<evidence type="ECO:0000256" key="1">
    <source>
        <dbReference type="SAM" id="MobiDB-lite"/>
    </source>
</evidence>
<dbReference type="SUPFAM" id="SSF50939">
    <property type="entry name" value="Sialidases"/>
    <property type="match status" value="1"/>
</dbReference>
<protein>
    <recommendedName>
        <fullName evidence="4">Sialidase</fullName>
    </recommendedName>
</protein>
<evidence type="ECO:0008006" key="4">
    <source>
        <dbReference type="Google" id="ProtNLM"/>
    </source>
</evidence>
<dbReference type="CDD" id="cd15482">
    <property type="entry name" value="Sialidase_non-viral"/>
    <property type="match status" value="1"/>
</dbReference>
<organism evidence="2 3">
    <name type="scientific">Prosthecobacter vanneervenii</name>
    <dbReference type="NCBI Taxonomy" id="48466"/>
    <lineage>
        <taxon>Bacteria</taxon>
        <taxon>Pseudomonadati</taxon>
        <taxon>Verrucomicrobiota</taxon>
        <taxon>Verrucomicrobiia</taxon>
        <taxon>Verrucomicrobiales</taxon>
        <taxon>Verrucomicrobiaceae</taxon>
        <taxon>Prosthecobacter</taxon>
    </lineage>
</organism>
<evidence type="ECO:0000313" key="3">
    <source>
        <dbReference type="Proteomes" id="UP000590740"/>
    </source>
</evidence>